<evidence type="ECO:0000256" key="3">
    <source>
        <dbReference type="ARBA" id="ARBA00022989"/>
    </source>
</evidence>
<dbReference type="SUPFAM" id="SSF103473">
    <property type="entry name" value="MFS general substrate transporter"/>
    <property type="match status" value="1"/>
</dbReference>
<name>A0A2G5SA75_9PELO</name>
<comment type="subcellular location">
    <subcellularLocation>
        <location evidence="1">Membrane</location>
    </subcellularLocation>
</comment>
<evidence type="ECO:0000256" key="5">
    <source>
        <dbReference type="SAM" id="Phobius"/>
    </source>
</evidence>
<evidence type="ECO:0000256" key="1">
    <source>
        <dbReference type="ARBA" id="ARBA00004370"/>
    </source>
</evidence>
<keyword evidence="4 5" id="KW-0472">Membrane</keyword>
<reference evidence="7" key="1">
    <citation type="submission" date="2017-10" db="EMBL/GenBank/DDBJ databases">
        <title>Rapid genome shrinkage in a self-fertile nematode reveals novel sperm competition proteins.</title>
        <authorList>
            <person name="Yin D."/>
            <person name="Schwarz E.M."/>
            <person name="Thomas C.G."/>
            <person name="Felde R.L."/>
            <person name="Korf I.F."/>
            <person name="Cutter A.D."/>
            <person name="Schartner C.M."/>
            <person name="Ralston E.J."/>
            <person name="Meyer B.J."/>
            <person name="Haag E.S."/>
        </authorList>
    </citation>
    <scope>NUCLEOTIDE SEQUENCE [LARGE SCALE GENOMIC DNA]</scope>
    <source>
        <strain evidence="7">JU1422</strain>
    </source>
</reference>
<dbReference type="Pfam" id="PF00083">
    <property type="entry name" value="Sugar_tr"/>
    <property type="match status" value="1"/>
</dbReference>
<dbReference type="GO" id="GO:0015149">
    <property type="term" value="F:hexose transmembrane transporter activity"/>
    <property type="evidence" value="ECO:0007669"/>
    <property type="project" value="TreeGrafter"/>
</dbReference>
<dbReference type="PANTHER" id="PTHR23503:SF96">
    <property type="entry name" value="MAJOR FACILITATOR SUPERFAMILY (MFS) PROFILE DOMAIN-CONTAINING PROTEIN"/>
    <property type="match status" value="1"/>
</dbReference>
<evidence type="ECO:0000313" key="6">
    <source>
        <dbReference type="EMBL" id="PIC11965.1"/>
    </source>
</evidence>
<feature type="transmembrane region" description="Helical" evidence="5">
    <location>
        <begin position="109"/>
        <end position="132"/>
    </location>
</feature>
<accession>A0A2G5SA75</accession>
<dbReference type="Gene3D" id="1.20.1250.20">
    <property type="entry name" value="MFS general substrate transporter like domains"/>
    <property type="match status" value="1"/>
</dbReference>
<proteinExistence type="predicted"/>
<keyword evidence="7" id="KW-1185">Reference proteome</keyword>
<evidence type="ECO:0000256" key="4">
    <source>
        <dbReference type="ARBA" id="ARBA00023136"/>
    </source>
</evidence>
<dbReference type="EMBL" id="PDUG01000033">
    <property type="protein sequence ID" value="PIC11965.1"/>
    <property type="molecule type" value="Genomic_DNA"/>
</dbReference>
<sequence>MKQGFLYCNCLGNSQGHIRFKREMVKSVERIALIWFVRATMDHEEAAEEYATFLFDTAMAIFLAGSILGGFVIQPAAEHLGRKKAYMVGVVTYIIACGITILAKEYLSYSLFAASRFISGFGIAILMGLSAITTIECSYINQVNDLHLPIGGVNYRPLSARNKTVKELVTRHVYYPALEIMEPTIDNVGRTNLRTNLGISTQRR</sequence>
<feature type="transmembrane region" description="Helical" evidence="5">
    <location>
        <begin position="50"/>
        <end position="73"/>
    </location>
</feature>
<keyword evidence="2 5" id="KW-0812">Transmembrane</keyword>
<gene>
    <name evidence="6" type="ORF">B9Z55_028753</name>
</gene>
<dbReference type="InterPro" id="IPR005828">
    <property type="entry name" value="MFS_sugar_transport-like"/>
</dbReference>
<dbReference type="Proteomes" id="UP000230233">
    <property type="component" value="Unassembled WGS sequence"/>
</dbReference>
<keyword evidence="3 5" id="KW-1133">Transmembrane helix</keyword>
<evidence type="ECO:0000256" key="2">
    <source>
        <dbReference type="ARBA" id="ARBA00022692"/>
    </source>
</evidence>
<dbReference type="STRING" id="1611254.A0A2G5SA75"/>
<dbReference type="GO" id="GO:0016020">
    <property type="term" value="C:membrane"/>
    <property type="evidence" value="ECO:0007669"/>
    <property type="project" value="UniProtKB-SubCell"/>
</dbReference>
<protein>
    <recommendedName>
        <fullName evidence="8">Major facilitator superfamily (MFS) profile domain-containing protein</fullName>
    </recommendedName>
</protein>
<dbReference type="InterPro" id="IPR045263">
    <property type="entry name" value="GLUT"/>
</dbReference>
<feature type="transmembrane region" description="Helical" evidence="5">
    <location>
        <begin position="85"/>
        <end position="103"/>
    </location>
</feature>
<evidence type="ECO:0000313" key="7">
    <source>
        <dbReference type="Proteomes" id="UP000230233"/>
    </source>
</evidence>
<dbReference type="OrthoDB" id="8120565at2759"/>
<dbReference type="PANTHER" id="PTHR23503">
    <property type="entry name" value="SOLUTE CARRIER FAMILY 2"/>
    <property type="match status" value="1"/>
</dbReference>
<comment type="caution">
    <text evidence="6">The sequence shown here is derived from an EMBL/GenBank/DDBJ whole genome shotgun (WGS) entry which is preliminary data.</text>
</comment>
<organism evidence="6 7">
    <name type="scientific">Caenorhabditis nigoni</name>
    <dbReference type="NCBI Taxonomy" id="1611254"/>
    <lineage>
        <taxon>Eukaryota</taxon>
        <taxon>Metazoa</taxon>
        <taxon>Ecdysozoa</taxon>
        <taxon>Nematoda</taxon>
        <taxon>Chromadorea</taxon>
        <taxon>Rhabditida</taxon>
        <taxon>Rhabditina</taxon>
        <taxon>Rhabditomorpha</taxon>
        <taxon>Rhabditoidea</taxon>
        <taxon>Rhabditidae</taxon>
        <taxon>Peloderinae</taxon>
        <taxon>Caenorhabditis</taxon>
    </lineage>
</organism>
<evidence type="ECO:0008006" key="8">
    <source>
        <dbReference type="Google" id="ProtNLM"/>
    </source>
</evidence>
<dbReference type="InterPro" id="IPR036259">
    <property type="entry name" value="MFS_trans_sf"/>
</dbReference>
<dbReference type="AlphaFoldDB" id="A0A2G5SA75"/>